<feature type="region of interest" description="Disordered" evidence="1">
    <location>
        <begin position="1"/>
        <end position="30"/>
    </location>
</feature>
<sequence>MARMLHNQLGFRIGASDSPPRRCRPGAVASPRCTAGCRHGEVVELVGGGLWRLVGASGRAGGGCTHPSPLTLHFSPLTRHPTPSLAMHGSRGARDASTSYRPDVIAEPPPLHTPTNLASQGQASSLALDLSGRGINGINLYYVAPIVPLPWREDGGSTELLRVSARIFSLAFLRDTLTTCQVWPRPTPTPPILDPFLSPSPTITYCPSSNLNLHYLFLTANPYPSPTCPSLPLPYQPVPTPPLPFRLYSYSTIPSMPFLYTLPSPLYRRLQAGGNQGTGNAFCVRKLAKVKRLGSGGGAWSIGFHARLP</sequence>
<accession>A0A5B7G525</accession>
<name>A0A5B7G525_PORTR</name>
<keyword evidence="3" id="KW-1185">Reference proteome</keyword>
<evidence type="ECO:0000256" key="1">
    <source>
        <dbReference type="SAM" id="MobiDB-lite"/>
    </source>
</evidence>
<protein>
    <submittedName>
        <fullName evidence="2">Uncharacterized protein</fullName>
    </submittedName>
</protein>
<reference evidence="2 3" key="1">
    <citation type="submission" date="2019-05" db="EMBL/GenBank/DDBJ databases">
        <title>Another draft genome of Portunus trituberculatus and its Hox gene families provides insights of decapod evolution.</title>
        <authorList>
            <person name="Jeong J.-H."/>
            <person name="Song I."/>
            <person name="Kim S."/>
            <person name="Choi T."/>
            <person name="Kim D."/>
            <person name="Ryu S."/>
            <person name="Kim W."/>
        </authorList>
    </citation>
    <scope>NUCLEOTIDE SEQUENCE [LARGE SCALE GENOMIC DNA]</scope>
    <source>
        <tissue evidence="2">Muscle</tissue>
    </source>
</reference>
<gene>
    <name evidence="2" type="ORF">E2C01_046221</name>
</gene>
<evidence type="ECO:0000313" key="3">
    <source>
        <dbReference type="Proteomes" id="UP000324222"/>
    </source>
</evidence>
<evidence type="ECO:0000313" key="2">
    <source>
        <dbReference type="EMBL" id="MPC52353.1"/>
    </source>
</evidence>
<dbReference type="Proteomes" id="UP000324222">
    <property type="component" value="Unassembled WGS sequence"/>
</dbReference>
<dbReference type="EMBL" id="VSRR010010812">
    <property type="protein sequence ID" value="MPC52353.1"/>
    <property type="molecule type" value="Genomic_DNA"/>
</dbReference>
<dbReference type="AlphaFoldDB" id="A0A5B7G525"/>
<proteinExistence type="predicted"/>
<comment type="caution">
    <text evidence="2">The sequence shown here is derived from an EMBL/GenBank/DDBJ whole genome shotgun (WGS) entry which is preliminary data.</text>
</comment>
<organism evidence="2 3">
    <name type="scientific">Portunus trituberculatus</name>
    <name type="common">Swimming crab</name>
    <name type="synonym">Neptunus trituberculatus</name>
    <dbReference type="NCBI Taxonomy" id="210409"/>
    <lineage>
        <taxon>Eukaryota</taxon>
        <taxon>Metazoa</taxon>
        <taxon>Ecdysozoa</taxon>
        <taxon>Arthropoda</taxon>
        <taxon>Crustacea</taxon>
        <taxon>Multicrustacea</taxon>
        <taxon>Malacostraca</taxon>
        <taxon>Eumalacostraca</taxon>
        <taxon>Eucarida</taxon>
        <taxon>Decapoda</taxon>
        <taxon>Pleocyemata</taxon>
        <taxon>Brachyura</taxon>
        <taxon>Eubrachyura</taxon>
        <taxon>Portunoidea</taxon>
        <taxon>Portunidae</taxon>
        <taxon>Portuninae</taxon>
        <taxon>Portunus</taxon>
    </lineage>
</organism>